<dbReference type="InterPro" id="IPR001020">
    <property type="entry name" value="PTS_HPr_His_P_site"/>
</dbReference>
<gene>
    <name evidence="5" type="ORF">WDJ50_03135</name>
</gene>
<keyword evidence="3" id="KW-0598">Phosphotransferase system</keyword>
<dbReference type="PROSITE" id="PS51350">
    <property type="entry name" value="PTS_HPR_DOM"/>
    <property type="match status" value="1"/>
</dbReference>
<dbReference type="CDD" id="cd00367">
    <property type="entry name" value="PTS-HPr_like"/>
    <property type="match status" value="1"/>
</dbReference>
<dbReference type="NCBIfam" id="TIGR01003">
    <property type="entry name" value="PTS_HPr_family"/>
    <property type="match status" value="1"/>
</dbReference>
<dbReference type="PRINTS" id="PR00107">
    <property type="entry name" value="PHOSPHOCPHPR"/>
</dbReference>
<dbReference type="PANTHER" id="PTHR33705:SF2">
    <property type="entry name" value="PHOSPHOCARRIER PROTEIN NPR"/>
    <property type="match status" value="1"/>
</dbReference>
<dbReference type="RefSeq" id="WP_339096301.1">
    <property type="nucleotide sequence ID" value="NZ_CP149782.1"/>
</dbReference>
<comment type="subcellular location">
    <subcellularLocation>
        <location evidence="1">Cytoplasm</location>
    </subcellularLocation>
</comment>
<dbReference type="PROSITE" id="PS00369">
    <property type="entry name" value="PTS_HPR_HIS"/>
    <property type="match status" value="1"/>
</dbReference>
<organism evidence="5">
    <name type="scientific">Deinococcus sp. VB142</name>
    <dbReference type="NCBI Taxonomy" id="3112952"/>
    <lineage>
        <taxon>Bacteria</taxon>
        <taxon>Thermotogati</taxon>
        <taxon>Deinococcota</taxon>
        <taxon>Deinococci</taxon>
        <taxon>Deinococcales</taxon>
        <taxon>Deinococcaceae</taxon>
        <taxon>Deinococcus</taxon>
    </lineage>
</organism>
<proteinExistence type="predicted"/>
<dbReference type="GO" id="GO:0005737">
    <property type="term" value="C:cytoplasm"/>
    <property type="evidence" value="ECO:0007669"/>
    <property type="project" value="UniProtKB-SubCell"/>
</dbReference>
<protein>
    <submittedName>
        <fullName evidence="5">HPr family phosphocarrier protein</fullName>
    </submittedName>
</protein>
<evidence type="ECO:0000256" key="3">
    <source>
        <dbReference type="ARBA" id="ARBA00022683"/>
    </source>
</evidence>
<dbReference type="InterPro" id="IPR050399">
    <property type="entry name" value="HPr"/>
</dbReference>
<evidence type="ECO:0000259" key="4">
    <source>
        <dbReference type="PROSITE" id="PS51350"/>
    </source>
</evidence>
<keyword evidence="2" id="KW-0963">Cytoplasm</keyword>
<dbReference type="GO" id="GO:0009401">
    <property type="term" value="P:phosphoenolpyruvate-dependent sugar phosphotransferase system"/>
    <property type="evidence" value="ECO:0007669"/>
    <property type="project" value="UniProtKB-KW"/>
</dbReference>
<evidence type="ECO:0000256" key="1">
    <source>
        <dbReference type="ARBA" id="ARBA00004496"/>
    </source>
</evidence>
<evidence type="ECO:0000313" key="5">
    <source>
        <dbReference type="EMBL" id="WYF45129.1"/>
    </source>
</evidence>
<dbReference type="AlphaFoldDB" id="A0AAU6Q469"/>
<dbReference type="PANTHER" id="PTHR33705">
    <property type="entry name" value="PHOSPHOCARRIER PROTEIN HPR"/>
    <property type="match status" value="1"/>
</dbReference>
<name>A0AAU6Q469_9DEIO</name>
<dbReference type="InterPro" id="IPR035895">
    <property type="entry name" value="HPr-like_sf"/>
</dbReference>
<dbReference type="EMBL" id="CP149782">
    <property type="protein sequence ID" value="WYF45129.1"/>
    <property type="molecule type" value="Genomic_DNA"/>
</dbReference>
<dbReference type="SUPFAM" id="SSF55594">
    <property type="entry name" value="HPr-like"/>
    <property type="match status" value="1"/>
</dbReference>
<dbReference type="Pfam" id="PF00381">
    <property type="entry name" value="PTS-HPr"/>
    <property type="match status" value="1"/>
</dbReference>
<reference evidence="5" key="1">
    <citation type="submission" date="2024-03" db="EMBL/GenBank/DDBJ databases">
        <title>Deinococcus weizhi sp. nov., isolated from human skin.</title>
        <authorList>
            <person name="Wei Z."/>
            <person name="Tian F."/>
            <person name="Yang C."/>
            <person name="Xin L.T."/>
            <person name="Wen Z.J."/>
            <person name="Lan K.C."/>
            <person name="Yu L."/>
            <person name="Zhe W."/>
            <person name="Dan F.D."/>
            <person name="Jun W."/>
            <person name="Rui Z."/>
            <person name="Yong X.J."/>
            <person name="Ting Y."/>
            <person name="Wei X."/>
            <person name="Xu Z.G."/>
            <person name="Xin Z."/>
            <person name="Dong F.G."/>
            <person name="Ni X.M."/>
            <person name="Zheng M.G."/>
            <person name="Chun Y."/>
            <person name="Qian W.X."/>
        </authorList>
    </citation>
    <scope>NUCLEOTIDE SEQUENCE</scope>
    <source>
        <strain evidence="5">VB142</strain>
    </source>
</reference>
<evidence type="ECO:0000256" key="2">
    <source>
        <dbReference type="ARBA" id="ARBA00022490"/>
    </source>
</evidence>
<sequence length="89" mass="9435">MIEKTFRMTDPQGLHARPASAVVKVAKGFSSDLTLVAEDRVNLKNLMQVLSQGIQAGTTFKVEASGADEAEALEALASAMSAEKLAEEL</sequence>
<dbReference type="InterPro" id="IPR000032">
    <property type="entry name" value="HPr-like"/>
</dbReference>
<dbReference type="Gene3D" id="3.30.1340.10">
    <property type="entry name" value="HPr-like"/>
    <property type="match status" value="1"/>
</dbReference>
<accession>A0AAU6Q469</accession>
<feature type="domain" description="HPr" evidence="4">
    <location>
        <begin position="1"/>
        <end position="88"/>
    </location>
</feature>